<evidence type="ECO:0000313" key="1">
    <source>
        <dbReference type="EMBL" id="AKN77165.1"/>
    </source>
</evidence>
<protein>
    <submittedName>
        <fullName evidence="1">Uncharacterized protein</fullName>
    </submittedName>
</protein>
<accession>A0ABN4GUG1</accession>
<gene>
    <name evidence="1" type="ORF">CulFRC58_1311</name>
</gene>
<keyword evidence="2" id="KW-1185">Reference proteome</keyword>
<dbReference type="EMBL" id="CP011913">
    <property type="protein sequence ID" value="AKN77165.1"/>
    <property type="molecule type" value="Genomic_DNA"/>
</dbReference>
<sequence length="40" mass="4294">MLNAALERASTSIGFAAIPADITVGMHNFYPHHLNTLLQG</sequence>
<proteinExistence type="predicted"/>
<organism evidence="1 2">
    <name type="scientific">Corynebacterium ulcerans FRC58</name>
    <dbReference type="NCBI Taxonomy" id="1408268"/>
    <lineage>
        <taxon>Bacteria</taxon>
        <taxon>Bacillati</taxon>
        <taxon>Actinomycetota</taxon>
        <taxon>Actinomycetes</taxon>
        <taxon>Mycobacteriales</taxon>
        <taxon>Corynebacteriaceae</taxon>
        <taxon>Corynebacterium</taxon>
    </lineage>
</organism>
<evidence type="ECO:0000313" key="2">
    <source>
        <dbReference type="Proteomes" id="UP000036185"/>
    </source>
</evidence>
<dbReference type="Proteomes" id="UP000036185">
    <property type="component" value="Chromosome"/>
</dbReference>
<reference evidence="1 2" key="1">
    <citation type="journal article" date="2014" name="Int. J. Syst. Evol. Microbiol.">
        <title>Draft Genome Sequence of Corynebacterium ulcerans FRC58, Isolated from the Bronchitic Aspiration of a Patient in France.</title>
        <authorList>
            <person name="Silva Ado S."/>
            <person name="Barauna R.A."/>
            <person name="de Sa P.C."/>
            <person name="das Gracas D.A."/>
            <person name="Carneiro A.R."/>
            <person name="Thouvenin M."/>
            <person name="Azevedo V."/>
            <person name="Badell E."/>
            <person name="Guiso N."/>
            <person name="da Silva A.L."/>
            <person name="Ramos R.T."/>
        </authorList>
    </citation>
    <scope>NUCLEOTIDE SEQUENCE [LARGE SCALE GENOMIC DNA]</scope>
    <source>
        <strain evidence="1 2">FRC58</strain>
    </source>
</reference>
<name>A0ABN4GUG1_CORUL</name>